<sequence>MPPPKEREGDVCVYAVSCLLFLAIVAGGAFLLLYIALPESPGRAWFPIAGMVLVGIPWLFWITTCLYRAVSLRKPARGAADRAPVRPATVVPAAAATNEDAAVDSPGGGRRVRFGTATVMGGSPDVTGGGGDGSLEKANEKPREEGDGGSHATIRSTESIEDASSLTSHESELPLFV</sequence>
<evidence type="ECO:0000256" key="2">
    <source>
        <dbReference type="SAM" id="Phobius"/>
    </source>
</evidence>
<feature type="transmembrane region" description="Helical" evidence="2">
    <location>
        <begin position="12"/>
        <end position="37"/>
    </location>
</feature>
<dbReference type="AlphaFoldDB" id="A0A1D1XK74"/>
<name>A0A1D1XK74_9ARAE</name>
<keyword evidence="2" id="KW-0812">Transmembrane</keyword>
<feature type="region of interest" description="Disordered" evidence="1">
    <location>
        <begin position="116"/>
        <end position="177"/>
    </location>
</feature>
<protein>
    <submittedName>
        <fullName evidence="3">Quinoprotein glucose dehydrogenase</fullName>
    </submittedName>
</protein>
<keyword evidence="2" id="KW-1133">Transmembrane helix</keyword>
<dbReference type="PANTHER" id="PTHR34964">
    <property type="entry name" value="MEMBRANE LIPOPROTEIN-RELATED"/>
    <property type="match status" value="1"/>
</dbReference>
<gene>
    <name evidence="3" type="primary">gcd</name>
    <name evidence="3" type="ORF">g.32684</name>
</gene>
<keyword evidence="2" id="KW-0472">Membrane</keyword>
<feature type="transmembrane region" description="Helical" evidence="2">
    <location>
        <begin position="43"/>
        <end position="67"/>
    </location>
</feature>
<reference evidence="3" key="1">
    <citation type="submission" date="2015-07" db="EMBL/GenBank/DDBJ databases">
        <title>Transcriptome Assembly of Anthurium amnicola.</title>
        <authorList>
            <person name="Suzuki J."/>
        </authorList>
    </citation>
    <scope>NUCLEOTIDE SEQUENCE</scope>
</reference>
<organism evidence="3">
    <name type="scientific">Anthurium amnicola</name>
    <dbReference type="NCBI Taxonomy" id="1678845"/>
    <lineage>
        <taxon>Eukaryota</taxon>
        <taxon>Viridiplantae</taxon>
        <taxon>Streptophyta</taxon>
        <taxon>Embryophyta</taxon>
        <taxon>Tracheophyta</taxon>
        <taxon>Spermatophyta</taxon>
        <taxon>Magnoliopsida</taxon>
        <taxon>Liliopsida</taxon>
        <taxon>Araceae</taxon>
        <taxon>Pothoideae</taxon>
        <taxon>Potheae</taxon>
        <taxon>Anthurium</taxon>
    </lineage>
</organism>
<dbReference type="EMBL" id="GDJX01025136">
    <property type="protein sequence ID" value="JAT42800.1"/>
    <property type="molecule type" value="Transcribed_RNA"/>
</dbReference>
<proteinExistence type="predicted"/>
<evidence type="ECO:0000256" key="1">
    <source>
        <dbReference type="SAM" id="MobiDB-lite"/>
    </source>
</evidence>
<feature type="compositionally biased region" description="Polar residues" evidence="1">
    <location>
        <begin position="153"/>
        <end position="168"/>
    </location>
</feature>
<evidence type="ECO:0000313" key="3">
    <source>
        <dbReference type="EMBL" id="JAT42800.1"/>
    </source>
</evidence>
<feature type="compositionally biased region" description="Basic and acidic residues" evidence="1">
    <location>
        <begin position="134"/>
        <end position="148"/>
    </location>
</feature>
<accession>A0A1D1XK74</accession>
<dbReference type="PANTHER" id="PTHR34964:SF1">
    <property type="entry name" value="MEMBRANE LIPOPROTEIN"/>
    <property type="match status" value="1"/>
</dbReference>